<gene>
    <name evidence="1" type="ORF">ACGFZB_06875</name>
</gene>
<dbReference type="Proteomes" id="UP001604267">
    <property type="component" value="Unassembled WGS sequence"/>
</dbReference>
<reference evidence="1 2" key="1">
    <citation type="submission" date="2024-10" db="EMBL/GenBank/DDBJ databases">
        <title>The Natural Products Discovery Center: Release of the First 8490 Sequenced Strains for Exploring Actinobacteria Biosynthetic Diversity.</title>
        <authorList>
            <person name="Kalkreuter E."/>
            <person name="Kautsar S.A."/>
            <person name="Yang D."/>
            <person name="Bader C.D."/>
            <person name="Teijaro C.N."/>
            <person name="Fluegel L."/>
            <person name="Davis C.M."/>
            <person name="Simpson J.R."/>
            <person name="Lauterbach L."/>
            <person name="Steele A.D."/>
            <person name="Gui C."/>
            <person name="Meng S."/>
            <person name="Li G."/>
            <person name="Viehrig K."/>
            <person name="Ye F."/>
            <person name="Su P."/>
            <person name="Kiefer A.F."/>
            <person name="Nichols A."/>
            <person name="Cepeda A.J."/>
            <person name="Yan W."/>
            <person name="Fan B."/>
            <person name="Jiang Y."/>
            <person name="Adhikari A."/>
            <person name="Zheng C.-J."/>
            <person name="Schuster L."/>
            <person name="Cowan T.M."/>
            <person name="Smanski M.J."/>
            <person name="Chevrette M.G."/>
            <person name="De Carvalho L.P.S."/>
            <person name="Shen B."/>
        </authorList>
    </citation>
    <scope>NUCLEOTIDE SEQUENCE [LARGE SCALE GENOMIC DNA]</scope>
    <source>
        <strain evidence="1 2">NPDC048320</strain>
    </source>
</reference>
<dbReference type="RefSeq" id="WP_392816212.1">
    <property type="nucleotide sequence ID" value="NZ_JBICYV010000003.1"/>
</dbReference>
<evidence type="ECO:0000313" key="1">
    <source>
        <dbReference type="EMBL" id="MFG3010169.1"/>
    </source>
</evidence>
<organism evidence="1 2">
    <name type="scientific">Streptomyces cinerochromogenes</name>
    <dbReference type="NCBI Taxonomy" id="66422"/>
    <lineage>
        <taxon>Bacteria</taxon>
        <taxon>Bacillati</taxon>
        <taxon>Actinomycetota</taxon>
        <taxon>Actinomycetes</taxon>
        <taxon>Kitasatosporales</taxon>
        <taxon>Streptomycetaceae</taxon>
        <taxon>Streptomyces</taxon>
    </lineage>
</organism>
<name>A0ABW7AZ55_9ACTN</name>
<dbReference type="EMBL" id="JBICYV010000003">
    <property type="protein sequence ID" value="MFG3010169.1"/>
    <property type="molecule type" value="Genomic_DNA"/>
</dbReference>
<proteinExistence type="predicted"/>
<keyword evidence="2" id="KW-1185">Reference proteome</keyword>
<accession>A0ABW7AZ55</accession>
<comment type="caution">
    <text evidence="1">The sequence shown here is derived from an EMBL/GenBank/DDBJ whole genome shotgun (WGS) entry which is preliminary data.</text>
</comment>
<evidence type="ECO:0000313" key="2">
    <source>
        <dbReference type="Proteomes" id="UP001604267"/>
    </source>
</evidence>
<protein>
    <submittedName>
        <fullName evidence="1">Uncharacterized protein</fullName>
    </submittedName>
</protein>
<sequence length="354" mass="40891">MPRKADFDWLEDRPEWIKNAYRLKLEVEYRRTSGTAFQLLFDRVMRSIHGDDYSATATYGSEGDLGSDGFLKSRKVSFAVYSPSPYFKLKEARKKMRDDFSRLRECWEIPKQVKQWIFVINYPGSHPSLLALAEELQDSCPGIQVFLWSRYDLTQQFLAYARMDLLLAEFGAVERQTRELAPVNFVPEDTQLPSEEATLAYRRLAARISCQRDDYKRLTDEWLERLGQNPFSWLMVHTQFLIGVMAVATFSDAFLPAAPPVSRLKFEAPVTDLAWRRHFATAWGIPARIILEEDYPKKVPAIGEDLEKLAGVCIVQDALTLAAIRVTSRITGIWETEVLEETWNHVTEIKIHDE</sequence>